<reference evidence="3" key="1">
    <citation type="submission" date="2022-06" db="EMBL/GenBank/DDBJ databases">
        <authorList>
            <consortium name="SYNGENTA / RWTH Aachen University"/>
        </authorList>
    </citation>
    <scope>NUCLEOTIDE SEQUENCE</scope>
</reference>
<dbReference type="PANTHER" id="PTHR28062">
    <property type="entry name" value="K+-H+ EXCHANGE-LIKE PROTEIN"/>
    <property type="match status" value="1"/>
</dbReference>
<dbReference type="AlphaFoldDB" id="A0AAV0AHX0"/>
<feature type="region of interest" description="Disordered" evidence="1">
    <location>
        <begin position="258"/>
        <end position="294"/>
    </location>
</feature>
<dbReference type="GO" id="GO:1902600">
    <property type="term" value="P:proton transmembrane transport"/>
    <property type="evidence" value="ECO:0007669"/>
    <property type="project" value="TreeGrafter"/>
</dbReference>
<protein>
    <submittedName>
        <fullName evidence="3">Mitochondrial K+-H+ exchange-related-domain-containing protein</fullName>
    </submittedName>
</protein>
<dbReference type="EMBL" id="CALTRL010000174">
    <property type="protein sequence ID" value="CAH7666901.1"/>
    <property type="molecule type" value="Genomic_DNA"/>
</dbReference>
<dbReference type="GO" id="GO:0005743">
    <property type="term" value="C:mitochondrial inner membrane"/>
    <property type="evidence" value="ECO:0007669"/>
    <property type="project" value="TreeGrafter"/>
</dbReference>
<feature type="compositionally biased region" description="Polar residues" evidence="1">
    <location>
        <begin position="258"/>
        <end position="271"/>
    </location>
</feature>
<evidence type="ECO:0000313" key="3">
    <source>
        <dbReference type="EMBL" id="CAH7666901.1"/>
    </source>
</evidence>
<keyword evidence="2" id="KW-1133">Transmembrane helix</keyword>
<evidence type="ECO:0000313" key="4">
    <source>
        <dbReference type="Proteomes" id="UP001153365"/>
    </source>
</evidence>
<accession>A0AAV0AHX0</accession>
<dbReference type="InterPro" id="IPR018786">
    <property type="entry name" value="Mit_KHE1"/>
</dbReference>
<name>A0AAV0AHX0_PHAPC</name>
<keyword evidence="2" id="KW-0812">Transmembrane</keyword>
<evidence type="ECO:0000256" key="1">
    <source>
        <dbReference type="SAM" id="MobiDB-lite"/>
    </source>
</evidence>
<keyword evidence="2" id="KW-0472">Membrane</keyword>
<evidence type="ECO:0000256" key="2">
    <source>
        <dbReference type="SAM" id="Phobius"/>
    </source>
</evidence>
<dbReference type="PANTHER" id="PTHR28062:SF1">
    <property type="entry name" value="TRANSMEMBRANE PROTEIN"/>
    <property type="match status" value="1"/>
</dbReference>
<proteinExistence type="predicted"/>
<gene>
    <name evidence="3" type="ORF">PPACK8108_LOCUS1267</name>
</gene>
<keyword evidence="4" id="KW-1185">Reference proteome</keyword>
<dbReference type="GO" id="GO:0006813">
    <property type="term" value="P:potassium ion transport"/>
    <property type="evidence" value="ECO:0007669"/>
    <property type="project" value="TreeGrafter"/>
</dbReference>
<feature type="compositionally biased region" description="Basic and acidic residues" evidence="1">
    <location>
        <begin position="275"/>
        <end position="294"/>
    </location>
</feature>
<dbReference type="Proteomes" id="UP001153365">
    <property type="component" value="Unassembled WGS sequence"/>
</dbReference>
<comment type="caution">
    <text evidence="3">The sequence shown here is derived from an EMBL/GenBank/DDBJ whole genome shotgun (WGS) entry which is preliminary data.</text>
</comment>
<feature type="transmembrane region" description="Helical" evidence="2">
    <location>
        <begin position="185"/>
        <end position="212"/>
    </location>
</feature>
<organism evidence="3 4">
    <name type="scientific">Phakopsora pachyrhizi</name>
    <name type="common">Asian soybean rust disease fungus</name>
    <dbReference type="NCBI Taxonomy" id="170000"/>
    <lineage>
        <taxon>Eukaryota</taxon>
        <taxon>Fungi</taxon>
        <taxon>Dikarya</taxon>
        <taxon>Basidiomycota</taxon>
        <taxon>Pucciniomycotina</taxon>
        <taxon>Pucciniomycetes</taxon>
        <taxon>Pucciniales</taxon>
        <taxon>Phakopsoraceae</taxon>
        <taxon>Phakopsora</taxon>
    </lineage>
</organism>
<dbReference type="Pfam" id="PF10173">
    <property type="entry name" value="Mit_KHE1"/>
    <property type="match status" value="1"/>
</dbReference>
<sequence length="332" mass="38613">MSKTILTKNSIRLLALPLSRKDPSLIYFYAQRIKRDEGPNQIRNSISKTSTIEGVASRNTNENYRDGEVTPVRRRTISSAALMSRIIEISSRQWLKLSEAPVGSVKSKLHIIGERMMDRISYEEWALKTIDLVKCKGPNDPRQQNSNTNIVLLYPKFLAPEKDLLKLLSNSIREKEPYHKRWMRLNIFLSPLTLPFALIPLVPNLPLFYMMWRAWSHWRAFKASQFLNQMIKTDDVKLQHTPILDQIYSSQKKLPIANNNNIKESSSSDVQLLSDRTRSEDGEKKKDVSEKHEDDVILTKEMVEQIKQRFELPEESRSEIIRAINQARNRNP</sequence>